<evidence type="ECO:0000259" key="11">
    <source>
        <dbReference type="Pfam" id="PF08264"/>
    </source>
</evidence>
<evidence type="ECO:0000256" key="7">
    <source>
        <dbReference type="ARBA" id="ARBA00022917"/>
    </source>
</evidence>
<keyword evidence="8 10" id="KW-0030">Aminoacyl-tRNA synthetase</keyword>
<dbReference type="EMBL" id="PEVH01000028">
    <property type="protein sequence ID" value="PIU99221.1"/>
    <property type="molecule type" value="Genomic_DNA"/>
</dbReference>
<dbReference type="Gene3D" id="1.10.730.10">
    <property type="entry name" value="Isoleucyl-tRNA Synthetase, Domain 1"/>
    <property type="match status" value="1"/>
</dbReference>
<evidence type="ECO:0000256" key="4">
    <source>
        <dbReference type="ARBA" id="ARBA00022598"/>
    </source>
</evidence>
<feature type="domain" description="Methionyl/Leucyl tRNA synthetase" evidence="12">
    <location>
        <begin position="7"/>
        <end position="147"/>
    </location>
</feature>
<evidence type="ECO:0000256" key="10">
    <source>
        <dbReference type="RuleBase" id="RU363039"/>
    </source>
</evidence>
<dbReference type="FunFam" id="2.170.220.10:FF:000003">
    <property type="entry name" value="Methionine--tRNA ligase"/>
    <property type="match status" value="1"/>
</dbReference>
<evidence type="ECO:0000256" key="1">
    <source>
        <dbReference type="ARBA" id="ARBA00003314"/>
    </source>
</evidence>
<dbReference type="GO" id="GO:0005524">
    <property type="term" value="F:ATP binding"/>
    <property type="evidence" value="ECO:0007669"/>
    <property type="project" value="UniProtKB-KW"/>
</dbReference>
<dbReference type="GO" id="GO:0006431">
    <property type="term" value="P:methionyl-tRNA aminoacylation"/>
    <property type="evidence" value="ECO:0007669"/>
    <property type="project" value="InterPro"/>
</dbReference>
<dbReference type="Pfam" id="PF08264">
    <property type="entry name" value="Anticodon_1"/>
    <property type="match status" value="1"/>
</dbReference>
<comment type="caution">
    <text evidence="13">The sequence shown here is derived from an EMBL/GenBank/DDBJ whole genome shotgun (WGS) entry which is preliminary data.</text>
</comment>
<evidence type="ECO:0000256" key="8">
    <source>
        <dbReference type="ARBA" id="ARBA00023146"/>
    </source>
</evidence>
<dbReference type="InterPro" id="IPR009080">
    <property type="entry name" value="tRNAsynth_Ia_anticodon-bd"/>
</dbReference>
<dbReference type="PANTHER" id="PTHR43326">
    <property type="entry name" value="METHIONYL-TRNA SYNTHETASE"/>
    <property type="match status" value="1"/>
</dbReference>
<gene>
    <name evidence="13" type="ORF">COS59_00900</name>
</gene>
<evidence type="ECO:0000256" key="5">
    <source>
        <dbReference type="ARBA" id="ARBA00022741"/>
    </source>
</evidence>
<dbReference type="SUPFAM" id="SSF52374">
    <property type="entry name" value="Nucleotidylyl transferase"/>
    <property type="match status" value="1"/>
</dbReference>
<evidence type="ECO:0000256" key="6">
    <source>
        <dbReference type="ARBA" id="ARBA00022840"/>
    </source>
</evidence>
<dbReference type="CDD" id="cd00814">
    <property type="entry name" value="MetRS_core"/>
    <property type="match status" value="1"/>
</dbReference>
<dbReference type="Gene3D" id="2.170.220.10">
    <property type="match status" value="1"/>
</dbReference>
<dbReference type="Proteomes" id="UP000230131">
    <property type="component" value="Unassembled WGS sequence"/>
</dbReference>
<evidence type="ECO:0000313" key="14">
    <source>
        <dbReference type="Proteomes" id="UP000230131"/>
    </source>
</evidence>
<comment type="similarity">
    <text evidence="10">Belongs to the class-I aminoacyl-tRNA synthetase family.</text>
</comment>
<feature type="domain" description="Methionyl/Leucyl tRNA synthetase" evidence="12">
    <location>
        <begin position="153"/>
        <end position="364"/>
    </location>
</feature>
<organism evidence="13 14">
    <name type="scientific">Candidatus Wolfebacteria bacterium CG03_land_8_20_14_0_80_36_15</name>
    <dbReference type="NCBI Taxonomy" id="1975067"/>
    <lineage>
        <taxon>Bacteria</taxon>
        <taxon>Candidatus Wolfeibacteriota</taxon>
    </lineage>
</organism>
<keyword evidence="7 10" id="KW-0648">Protein biosynthesis</keyword>
<keyword evidence="5 10" id="KW-0547">Nucleotide-binding</keyword>
<dbReference type="CDD" id="cd07957">
    <property type="entry name" value="Anticodon_Ia_Met"/>
    <property type="match status" value="1"/>
</dbReference>
<dbReference type="GO" id="GO:0004825">
    <property type="term" value="F:methionine-tRNA ligase activity"/>
    <property type="evidence" value="ECO:0007669"/>
    <property type="project" value="UniProtKB-EC"/>
</dbReference>
<feature type="domain" description="Methionyl/Valyl/Leucyl/Isoleucyl-tRNA synthetase anticodon-binding" evidence="11">
    <location>
        <begin position="382"/>
        <end position="466"/>
    </location>
</feature>
<accession>A0A2M7B7Z8</accession>
<protein>
    <recommendedName>
        <fullName evidence="3">Methionine--tRNA ligase</fullName>
        <ecNumber evidence="2">6.1.1.10</ecNumber>
    </recommendedName>
    <alternativeName>
        <fullName evidence="9">Methionyl-tRNA synthetase</fullName>
    </alternativeName>
</protein>
<dbReference type="Gene3D" id="3.40.50.620">
    <property type="entry name" value="HUPs"/>
    <property type="match status" value="1"/>
</dbReference>
<sequence length="485" mass="56486">MTPKKFFISTAIPYVNAEPHIGFALEIIQADVVARYHRQRGDNVFFLTGTDENSFKIARSAIDKGLSPKDLVDKNSKKFYELKKILNLSFDDFIRTTEERHKRGAQKFWGKLQKKDIYVDTWIGWYCVGCEAYYQEKDLIDGNKCPEHLKPVEFVEEKNYFFRINPYKEKLKDLIRSDGLKIIPDNRRQEVFNLLEEFHDFNISRNKKYEWGVSVPNDSSQIIYPWVEALTNYINGVGYMDNLDKFKTWWEDPDTKIIHVLGKGIIKFHAIYWPAMLLSAGIRLPNTIFAHGYLTIKGQKISKSLGNVISPQEVVSKYGTDPARYFLLREIPSYEDGDFTYEKFRQRYNADLANGLGNYNSRVLTLAKRDPKLRIPDEKIVNDKVEAIKTIVDQKIEEFKLNEAIAAVWELISFGDKYLNENEVWKISDPDKKSKKLANLLFVLISVAELLKPFLPQTSEKILSQLEVKGDKYKVKKIETLFPRI</sequence>
<dbReference type="NCBIfam" id="TIGR00398">
    <property type="entry name" value="metG"/>
    <property type="match status" value="1"/>
</dbReference>
<dbReference type="InterPro" id="IPR033911">
    <property type="entry name" value="MetRS_core"/>
</dbReference>
<dbReference type="AlphaFoldDB" id="A0A2M7B7Z8"/>
<dbReference type="InterPro" id="IPR014758">
    <property type="entry name" value="Met-tRNA_synth"/>
</dbReference>
<evidence type="ECO:0000256" key="2">
    <source>
        <dbReference type="ARBA" id="ARBA00012838"/>
    </source>
</evidence>
<dbReference type="InterPro" id="IPR014729">
    <property type="entry name" value="Rossmann-like_a/b/a_fold"/>
</dbReference>
<dbReference type="InterPro" id="IPR013155">
    <property type="entry name" value="M/V/L/I-tRNA-synth_anticd-bd"/>
</dbReference>
<dbReference type="InterPro" id="IPR041872">
    <property type="entry name" value="Anticodon_Met"/>
</dbReference>
<dbReference type="PANTHER" id="PTHR43326:SF1">
    <property type="entry name" value="METHIONINE--TRNA LIGASE, MITOCHONDRIAL"/>
    <property type="match status" value="1"/>
</dbReference>
<dbReference type="SUPFAM" id="SSF47323">
    <property type="entry name" value="Anticodon-binding domain of a subclass of class I aminoacyl-tRNA synthetases"/>
    <property type="match status" value="1"/>
</dbReference>
<name>A0A2M7B7Z8_9BACT</name>
<dbReference type="Pfam" id="PF09334">
    <property type="entry name" value="tRNA-synt_1g"/>
    <property type="match status" value="2"/>
</dbReference>
<reference evidence="14" key="1">
    <citation type="submission" date="2017-09" db="EMBL/GenBank/DDBJ databases">
        <title>Depth-based differentiation of microbial function through sediment-hosted aquifers and enrichment of novel symbionts in the deep terrestrial subsurface.</title>
        <authorList>
            <person name="Probst A.J."/>
            <person name="Ladd B."/>
            <person name="Jarett J.K."/>
            <person name="Geller-Mcgrath D.E."/>
            <person name="Sieber C.M.K."/>
            <person name="Emerson J.B."/>
            <person name="Anantharaman K."/>
            <person name="Thomas B.C."/>
            <person name="Malmstrom R."/>
            <person name="Stieglmeier M."/>
            <person name="Klingl A."/>
            <person name="Woyke T."/>
            <person name="Ryan C.M."/>
            <person name="Banfield J.F."/>
        </authorList>
    </citation>
    <scope>NUCLEOTIDE SEQUENCE [LARGE SCALE GENOMIC DNA]</scope>
</reference>
<dbReference type="PRINTS" id="PR01041">
    <property type="entry name" value="TRNASYNTHMET"/>
</dbReference>
<evidence type="ECO:0000259" key="12">
    <source>
        <dbReference type="Pfam" id="PF09334"/>
    </source>
</evidence>
<comment type="function">
    <text evidence="1">Is required not only for elongation of protein synthesis but also for the initiation of all mRNA translation through initiator tRNA(fMet) aminoacylation.</text>
</comment>
<evidence type="ECO:0000313" key="13">
    <source>
        <dbReference type="EMBL" id="PIU99221.1"/>
    </source>
</evidence>
<keyword evidence="4 10" id="KW-0436">Ligase</keyword>
<proteinExistence type="inferred from homology"/>
<evidence type="ECO:0000256" key="9">
    <source>
        <dbReference type="ARBA" id="ARBA00030904"/>
    </source>
</evidence>
<keyword evidence="6 10" id="KW-0067">ATP-binding</keyword>
<evidence type="ECO:0000256" key="3">
    <source>
        <dbReference type="ARBA" id="ARBA00018753"/>
    </source>
</evidence>
<dbReference type="InterPro" id="IPR023457">
    <property type="entry name" value="Met-tRNA_synth_2"/>
</dbReference>
<dbReference type="EC" id="6.1.1.10" evidence="2"/>
<dbReference type="InterPro" id="IPR015413">
    <property type="entry name" value="Methionyl/Leucyl_tRNA_Synth"/>
</dbReference>